<dbReference type="EMBL" id="MU971359">
    <property type="protein sequence ID" value="KAK9238201.1"/>
    <property type="molecule type" value="Genomic_DNA"/>
</dbReference>
<comment type="caution">
    <text evidence="1">The sequence shown here is derived from an EMBL/GenBank/DDBJ whole genome shotgun (WGS) entry which is preliminary data.</text>
</comment>
<evidence type="ECO:0000313" key="1">
    <source>
        <dbReference type="EMBL" id="KAK9238201.1"/>
    </source>
</evidence>
<accession>A0ACC3T2R5</accession>
<proteinExistence type="predicted"/>
<protein>
    <submittedName>
        <fullName evidence="1">Origin recognition complex subunit 5 C-terminus-domain-containing protein</fullName>
    </submittedName>
</protein>
<evidence type="ECO:0000313" key="2">
    <source>
        <dbReference type="Proteomes" id="UP001433508"/>
    </source>
</evidence>
<keyword evidence="2" id="KW-1185">Reference proteome</keyword>
<reference evidence="2" key="1">
    <citation type="journal article" date="2024" name="Front. Bioeng. Biotechnol.">
        <title>Genome-scale model development and genomic sequencing of the oleaginous clade Lipomyces.</title>
        <authorList>
            <person name="Czajka J.J."/>
            <person name="Han Y."/>
            <person name="Kim J."/>
            <person name="Mondo S.J."/>
            <person name="Hofstad B.A."/>
            <person name="Robles A."/>
            <person name="Haridas S."/>
            <person name="Riley R."/>
            <person name="LaButti K."/>
            <person name="Pangilinan J."/>
            <person name="Andreopoulos W."/>
            <person name="Lipzen A."/>
            <person name="Yan J."/>
            <person name="Wang M."/>
            <person name="Ng V."/>
            <person name="Grigoriev I.V."/>
            <person name="Spatafora J.W."/>
            <person name="Magnuson J.K."/>
            <person name="Baker S.E."/>
            <person name="Pomraning K.R."/>
        </authorList>
    </citation>
    <scope>NUCLEOTIDE SEQUENCE [LARGE SCALE GENOMIC DNA]</scope>
    <source>
        <strain evidence="2">CBS 7786</strain>
    </source>
</reference>
<organism evidence="1 2">
    <name type="scientific">Lipomyces kononenkoae</name>
    <name type="common">Yeast</name>
    <dbReference type="NCBI Taxonomy" id="34357"/>
    <lineage>
        <taxon>Eukaryota</taxon>
        <taxon>Fungi</taxon>
        <taxon>Dikarya</taxon>
        <taxon>Ascomycota</taxon>
        <taxon>Saccharomycotina</taxon>
        <taxon>Lipomycetes</taxon>
        <taxon>Lipomycetales</taxon>
        <taxon>Lipomycetaceae</taxon>
        <taxon>Lipomyces</taxon>
    </lineage>
</organism>
<dbReference type="Proteomes" id="UP001433508">
    <property type="component" value="Unassembled WGS sequence"/>
</dbReference>
<name>A0ACC3T2R5_LIPKO</name>
<gene>
    <name evidence="1" type="ORF">V1525DRAFT_401827</name>
</gene>
<sequence>MTSGLSDERVQELALEFPARFNQFDLLNCLLSNDNTTNPTAIALVGQSSSGKSCVLRRFLREVRLSHTWLSCDECVTLRVLFQRILAALRAIGTEDPNKLDYGISCHNFSLFVTQLNDTLKALALDEAHFVVLDRIDELGEPYESFYQLIINIGNMLRYDGITFILVSSGSEPRSSITTTIPHIYFPPYNKAEALAILRKESPDSIRSMLGPTERELSDVQLTSLWSSFTQVIIDTYFPLYGPDIQQLKATVRRAFPTYAKPVLDGVVGILSSNRDSQSGFVKLYKINQPLLTSEELVRNSFVSYVQGSTVTELTAHHDMPIYSKYLVCAAYLASYSKPRFDIRLFSRIRESRRRVRNTARHKFKDKINSRNFAPSPFEYERLLAIFQCIVPDKIDSVTDIQTQFASLVSLKLIARVGIGSDSSGASSVDILESRTKWRVNVSWDITLQIARDIKLQIENYLID</sequence>